<sequence length="355" mass="39098">MTVSDHHLAADGLDRRRLLGLGSAAALGAMLPTPSQAQSGDLVVSNWGGDWNERIVKGFEAPAFGSSPLRIVHDLAPVPERKAKLLAERRLPRGTVDVTWLSDADAYEMNAQGALETLDVSRIPSHGSINEKFRLPYLVPCIYGGVVILYNPAKIPVPPTSFADLWNPKYAGRVGLMDQIYFNYIYAAALSHGGSMGDVGKAFPALLDMKKAVQPRLYPSHQALAAAFKDEEIWISANYSARAVQWEVEGLPIRWSYPREGAVFVSFGAGIPKRARNVDGAYKYLDAMLQPKPMGAIAEATSYSVATGNAELAPDMRKRLEFTPEQIAKLNFVDYPYAAKSDPKWVEWWNKEFKA</sequence>
<evidence type="ECO:0000313" key="4">
    <source>
        <dbReference type="Proteomes" id="UP000094969"/>
    </source>
</evidence>
<dbReference type="PROSITE" id="PS51318">
    <property type="entry name" value="TAT"/>
    <property type="match status" value="1"/>
</dbReference>
<proteinExistence type="predicted"/>
<keyword evidence="4" id="KW-1185">Reference proteome</keyword>
<dbReference type="KEGG" id="bvv:BHK69_15295"/>
<dbReference type="Proteomes" id="UP000094969">
    <property type="component" value="Chromosome"/>
</dbReference>
<gene>
    <name evidence="3" type="ORF">BHK69_15295</name>
</gene>
<evidence type="ECO:0008006" key="5">
    <source>
        <dbReference type="Google" id="ProtNLM"/>
    </source>
</evidence>
<evidence type="ECO:0000256" key="2">
    <source>
        <dbReference type="ARBA" id="ARBA00022764"/>
    </source>
</evidence>
<dbReference type="AlphaFoldDB" id="A0A1D7U2M8"/>
<dbReference type="SUPFAM" id="SSF53850">
    <property type="entry name" value="Periplasmic binding protein-like II"/>
    <property type="match status" value="1"/>
</dbReference>
<keyword evidence="2" id="KW-0574">Periplasm</keyword>
<dbReference type="InterPro" id="IPR006311">
    <property type="entry name" value="TAT_signal"/>
</dbReference>
<keyword evidence="1" id="KW-0732">Signal</keyword>
<dbReference type="STRING" id="1526658.BHK69_15295"/>
<accession>A0A1D7U2M8</accession>
<reference evidence="3 4" key="1">
    <citation type="journal article" date="2015" name="Antonie Van Leeuwenhoek">
        <title>Bosea vaviloviae sp. nov., a new species of slow-growing rhizobia isolated from nodules of the relict species Vavilovia formosa (Stev.) Fed.</title>
        <authorList>
            <person name="Safronova V.I."/>
            <person name="Kuznetsova I.G."/>
            <person name="Sazanova A.L."/>
            <person name="Kimeklis A.K."/>
            <person name="Belimov A.A."/>
            <person name="Andronov E.E."/>
            <person name="Pinaev A.G."/>
            <person name="Chizhevskaya E.P."/>
            <person name="Pukhaev A.R."/>
            <person name="Popov K.P."/>
            <person name="Willems A."/>
            <person name="Tikhonovich I.A."/>
        </authorList>
    </citation>
    <scope>NUCLEOTIDE SEQUENCE [LARGE SCALE GENOMIC DNA]</scope>
    <source>
        <strain evidence="3 4">Vaf18</strain>
    </source>
</reference>
<organism evidence="3 4">
    <name type="scientific">Bosea vaviloviae</name>
    <dbReference type="NCBI Taxonomy" id="1526658"/>
    <lineage>
        <taxon>Bacteria</taxon>
        <taxon>Pseudomonadati</taxon>
        <taxon>Pseudomonadota</taxon>
        <taxon>Alphaproteobacteria</taxon>
        <taxon>Hyphomicrobiales</taxon>
        <taxon>Boseaceae</taxon>
        <taxon>Bosea</taxon>
    </lineage>
</organism>
<dbReference type="GO" id="GO:0030975">
    <property type="term" value="F:thiamine binding"/>
    <property type="evidence" value="ECO:0007669"/>
    <property type="project" value="TreeGrafter"/>
</dbReference>
<dbReference type="GO" id="GO:0030976">
    <property type="term" value="F:thiamine pyrophosphate binding"/>
    <property type="evidence" value="ECO:0007669"/>
    <property type="project" value="TreeGrafter"/>
</dbReference>
<dbReference type="GO" id="GO:0015888">
    <property type="term" value="P:thiamine transport"/>
    <property type="evidence" value="ECO:0007669"/>
    <property type="project" value="TreeGrafter"/>
</dbReference>
<dbReference type="Pfam" id="PF13416">
    <property type="entry name" value="SBP_bac_8"/>
    <property type="match status" value="1"/>
</dbReference>
<dbReference type="GO" id="GO:0030288">
    <property type="term" value="C:outer membrane-bounded periplasmic space"/>
    <property type="evidence" value="ECO:0007669"/>
    <property type="project" value="TreeGrafter"/>
</dbReference>
<name>A0A1D7U2M8_9HYPH</name>
<protein>
    <recommendedName>
        <fullName evidence="5">ABC transporter substrate-binding protein</fullName>
    </recommendedName>
</protein>
<dbReference type="InterPro" id="IPR006059">
    <property type="entry name" value="SBP"/>
</dbReference>
<evidence type="ECO:0000313" key="3">
    <source>
        <dbReference type="EMBL" id="AOO81635.1"/>
    </source>
</evidence>
<evidence type="ECO:0000256" key="1">
    <source>
        <dbReference type="ARBA" id="ARBA00022729"/>
    </source>
</evidence>
<dbReference type="EMBL" id="CP017147">
    <property type="protein sequence ID" value="AOO81635.1"/>
    <property type="molecule type" value="Genomic_DNA"/>
</dbReference>
<dbReference type="Gene3D" id="3.40.190.10">
    <property type="entry name" value="Periplasmic binding protein-like II"/>
    <property type="match status" value="2"/>
</dbReference>
<dbReference type="PANTHER" id="PTHR30006:SF2">
    <property type="entry name" value="ABC TRANSPORTER SUBSTRATE-BINDING PROTEIN"/>
    <property type="match status" value="1"/>
</dbReference>
<dbReference type="PANTHER" id="PTHR30006">
    <property type="entry name" value="THIAMINE-BINDING PERIPLASMIC PROTEIN-RELATED"/>
    <property type="match status" value="1"/>
</dbReference>